<name>A0A1I0D0Y6_9FIRM</name>
<evidence type="ECO:0000313" key="2">
    <source>
        <dbReference type="EMBL" id="SET25244.1"/>
    </source>
</evidence>
<feature type="transmembrane region" description="Helical" evidence="1">
    <location>
        <begin position="85"/>
        <end position="101"/>
    </location>
</feature>
<keyword evidence="3" id="KW-1185">Reference proteome</keyword>
<evidence type="ECO:0000313" key="3">
    <source>
        <dbReference type="Proteomes" id="UP000243819"/>
    </source>
</evidence>
<proteinExistence type="predicted"/>
<evidence type="ECO:0000256" key="1">
    <source>
        <dbReference type="SAM" id="Phobius"/>
    </source>
</evidence>
<dbReference type="Proteomes" id="UP000243819">
    <property type="component" value="Unassembled WGS sequence"/>
</dbReference>
<dbReference type="AlphaFoldDB" id="A0A1I0D0Y6"/>
<sequence>MQFPHLIITELLFNHYLNLYVIPIVFGIILIFEFLRSHYTVFEFTYRKERNARKTYFVESLLFVLGVAVIYVTEVFLSLELGGEQVIIWFIASLLFIPVMNRKYLLRKSLKQLSQSHQKNGKKT</sequence>
<gene>
    <name evidence="2" type="ORF">SAMN03080614_11102</name>
</gene>
<reference evidence="3" key="1">
    <citation type="submission" date="2016-10" db="EMBL/GenBank/DDBJ databases">
        <authorList>
            <person name="Varghese N."/>
            <person name="Submissions S."/>
        </authorList>
    </citation>
    <scope>NUCLEOTIDE SEQUENCE [LARGE SCALE GENOMIC DNA]</scope>
    <source>
        <strain evidence="3">DSM 13577</strain>
    </source>
</reference>
<keyword evidence="1" id="KW-0472">Membrane</keyword>
<accession>A0A1I0D0Y6</accession>
<keyword evidence="1" id="KW-1133">Transmembrane helix</keyword>
<dbReference type="EMBL" id="FOIF01000110">
    <property type="protein sequence ID" value="SET25244.1"/>
    <property type="molecule type" value="Genomic_DNA"/>
</dbReference>
<organism evidence="2 3">
    <name type="scientific">Anaerobranca gottschalkii DSM 13577</name>
    <dbReference type="NCBI Taxonomy" id="1120990"/>
    <lineage>
        <taxon>Bacteria</taxon>
        <taxon>Bacillati</taxon>
        <taxon>Bacillota</taxon>
        <taxon>Clostridia</taxon>
        <taxon>Eubacteriales</taxon>
        <taxon>Proteinivoracaceae</taxon>
        <taxon>Anaerobranca</taxon>
    </lineage>
</organism>
<protein>
    <submittedName>
        <fullName evidence="2">Uncharacterized protein</fullName>
    </submittedName>
</protein>
<feature type="transmembrane region" description="Helical" evidence="1">
    <location>
        <begin position="16"/>
        <end position="35"/>
    </location>
</feature>
<feature type="transmembrane region" description="Helical" evidence="1">
    <location>
        <begin position="56"/>
        <end position="79"/>
    </location>
</feature>
<keyword evidence="1" id="KW-0812">Transmembrane</keyword>